<evidence type="ECO:0000313" key="3">
    <source>
        <dbReference type="Proteomes" id="UP000600307"/>
    </source>
</evidence>
<gene>
    <name evidence="2" type="ORF">IV431_23690</name>
</gene>
<reference evidence="2 3" key="1">
    <citation type="submission" date="2020-11" db="EMBL/GenBank/DDBJ databases">
        <title>Taxonomic investigation of Rahnella spp.</title>
        <authorList>
            <person name="Lee S.D."/>
        </authorList>
    </citation>
    <scope>NUCLEOTIDE SEQUENCE [LARGE SCALE GENOMIC DNA]</scope>
    <source>
        <strain evidence="2 3">SAP-10</strain>
    </source>
</reference>
<sequence length="113" mass="13379">MTITNWMISMETMLSAVIMLLIFMSFYLHCKRGKLSLMAPESMSHFWGAIFFLRKKDIYVIFARVGFLLGMPALPLYIYYVKGTGAEFFPFIIFAWTFRFAYRCFQHKVNARE</sequence>
<keyword evidence="1" id="KW-0472">Membrane</keyword>
<comment type="caution">
    <text evidence="2">The sequence shown here is derived from an EMBL/GenBank/DDBJ whole genome shotgun (WGS) entry which is preliminary data.</text>
</comment>
<keyword evidence="3" id="KW-1185">Reference proteome</keyword>
<accession>A0ABS0DYA1</accession>
<evidence type="ECO:0000256" key="1">
    <source>
        <dbReference type="SAM" id="Phobius"/>
    </source>
</evidence>
<feature type="transmembrane region" description="Helical" evidence="1">
    <location>
        <begin position="58"/>
        <end position="80"/>
    </location>
</feature>
<feature type="transmembrane region" description="Helical" evidence="1">
    <location>
        <begin position="86"/>
        <end position="102"/>
    </location>
</feature>
<dbReference type="RefSeq" id="WP_195818178.1">
    <property type="nucleotide sequence ID" value="NZ_JADOBH010000008.1"/>
</dbReference>
<keyword evidence="1" id="KW-1133">Transmembrane helix</keyword>
<evidence type="ECO:0000313" key="2">
    <source>
        <dbReference type="EMBL" id="MBF7958560.1"/>
    </source>
</evidence>
<name>A0ABS0DYA1_9GAMM</name>
<evidence type="ECO:0008006" key="4">
    <source>
        <dbReference type="Google" id="ProtNLM"/>
    </source>
</evidence>
<dbReference type="EMBL" id="JADOBH010000008">
    <property type="protein sequence ID" value="MBF7958560.1"/>
    <property type="molecule type" value="Genomic_DNA"/>
</dbReference>
<dbReference type="Proteomes" id="UP000600307">
    <property type="component" value="Unassembled WGS sequence"/>
</dbReference>
<feature type="transmembrane region" description="Helical" evidence="1">
    <location>
        <begin position="6"/>
        <end position="28"/>
    </location>
</feature>
<organism evidence="2 3">
    <name type="scientific">Rahnella victoriana</name>
    <dbReference type="NCBI Taxonomy" id="1510570"/>
    <lineage>
        <taxon>Bacteria</taxon>
        <taxon>Pseudomonadati</taxon>
        <taxon>Pseudomonadota</taxon>
        <taxon>Gammaproteobacteria</taxon>
        <taxon>Enterobacterales</taxon>
        <taxon>Yersiniaceae</taxon>
        <taxon>Rahnella</taxon>
    </lineage>
</organism>
<protein>
    <recommendedName>
        <fullName evidence="4">Inner membrane protein</fullName>
    </recommendedName>
</protein>
<keyword evidence="1" id="KW-0812">Transmembrane</keyword>
<proteinExistence type="predicted"/>